<feature type="transmembrane region" description="Helical" evidence="8">
    <location>
        <begin position="620"/>
        <end position="639"/>
    </location>
</feature>
<dbReference type="SUPFAM" id="SSF82689">
    <property type="entry name" value="Mechanosensitive channel protein MscS (YggB), C-terminal domain"/>
    <property type="match status" value="1"/>
</dbReference>
<feature type="transmembrane region" description="Helical" evidence="8">
    <location>
        <begin position="411"/>
        <end position="430"/>
    </location>
</feature>
<dbReference type="InterPro" id="IPR057485">
    <property type="entry name" value="YbiO-like_TM1"/>
</dbReference>
<evidence type="ECO:0000256" key="2">
    <source>
        <dbReference type="ARBA" id="ARBA00008017"/>
    </source>
</evidence>
<dbReference type="Gene3D" id="3.30.70.100">
    <property type="match status" value="1"/>
</dbReference>
<gene>
    <name evidence="12" type="ordered locus">BamMC406_3797</name>
</gene>
<feature type="transmembrane region" description="Helical" evidence="8">
    <location>
        <begin position="199"/>
        <end position="217"/>
    </location>
</feature>
<dbReference type="InterPro" id="IPR023408">
    <property type="entry name" value="MscS_beta-dom_sf"/>
</dbReference>
<dbReference type="HOGENOM" id="CLU_013626_0_0_4"/>
<feature type="transmembrane region" description="Helical" evidence="8">
    <location>
        <begin position="577"/>
        <end position="599"/>
    </location>
</feature>
<dbReference type="Pfam" id="PF25392">
    <property type="entry name" value="MS_channel_TM1"/>
    <property type="match status" value="1"/>
</dbReference>
<evidence type="ECO:0000259" key="9">
    <source>
        <dbReference type="Pfam" id="PF00924"/>
    </source>
</evidence>
<dbReference type="Pfam" id="PF00924">
    <property type="entry name" value="MS_channel_2nd"/>
    <property type="match status" value="1"/>
</dbReference>
<dbReference type="GO" id="GO:0008381">
    <property type="term" value="F:mechanosensitive monoatomic ion channel activity"/>
    <property type="evidence" value="ECO:0007669"/>
    <property type="project" value="InterPro"/>
</dbReference>
<dbReference type="Pfam" id="PF21088">
    <property type="entry name" value="MS_channel_1st"/>
    <property type="match status" value="1"/>
</dbReference>
<evidence type="ECO:0000259" key="10">
    <source>
        <dbReference type="Pfam" id="PF21088"/>
    </source>
</evidence>
<dbReference type="SUPFAM" id="SSF82861">
    <property type="entry name" value="Mechanosensitive channel protein MscS (YggB), transmembrane region"/>
    <property type="match status" value="1"/>
</dbReference>
<dbReference type="Gene3D" id="2.30.30.60">
    <property type="match status" value="1"/>
</dbReference>
<feature type="transmembrane region" description="Helical" evidence="8">
    <location>
        <begin position="306"/>
        <end position="324"/>
    </location>
</feature>
<dbReference type="InterPro" id="IPR045276">
    <property type="entry name" value="YbiO_bact"/>
</dbReference>
<protein>
    <submittedName>
        <fullName evidence="12">MscS Mechanosensitive ion channel</fullName>
    </submittedName>
</protein>
<feature type="region of interest" description="Disordered" evidence="7">
    <location>
        <begin position="838"/>
        <end position="871"/>
    </location>
</feature>
<dbReference type="InterPro" id="IPR011066">
    <property type="entry name" value="MscS_channel_C_sf"/>
</dbReference>
<feature type="transmembrane region" description="Helical" evidence="8">
    <location>
        <begin position="495"/>
        <end position="516"/>
    </location>
</feature>
<dbReference type="EMBL" id="CP001026">
    <property type="protein sequence ID" value="ACB66264.1"/>
    <property type="molecule type" value="Genomic_DNA"/>
</dbReference>
<dbReference type="AlphaFoldDB" id="B1Z1I3"/>
<evidence type="ECO:0000256" key="5">
    <source>
        <dbReference type="ARBA" id="ARBA00022989"/>
    </source>
</evidence>
<keyword evidence="5 8" id="KW-1133">Transmembrane helix</keyword>
<comment type="subcellular location">
    <subcellularLocation>
        <location evidence="1">Cell membrane</location>
        <topology evidence="1">Multi-pass membrane protein</topology>
    </subcellularLocation>
</comment>
<dbReference type="InterPro" id="IPR049142">
    <property type="entry name" value="MS_channel_1st"/>
</dbReference>
<dbReference type="Gene3D" id="1.10.287.1260">
    <property type="match status" value="1"/>
</dbReference>
<evidence type="ECO:0000256" key="8">
    <source>
        <dbReference type="SAM" id="Phobius"/>
    </source>
</evidence>
<dbReference type="InterPro" id="IPR010920">
    <property type="entry name" value="LSM_dom_sf"/>
</dbReference>
<feature type="transmembrane region" description="Helical" evidence="8">
    <location>
        <begin position="386"/>
        <end position="405"/>
    </location>
</feature>
<dbReference type="PANTHER" id="PTHR30460">
    <property type="entry name" value="MODERATE CONDUCTANCE MECHANOSENSITIVE CHANNEL YBIO"/>
    <property type="match status" value="1"/>
</dbReference>
<reference evidence="13" key="1">
    <citation type="submission" date="2008-04" db="EMBL/GenBank/DDBJ databases">
        <title>Complete sequence of chromosome 2 of Burkholderia ambifaria MC40-6.</title>
        <authorList>
            <person name="Copeland A."/>
            <person name="Lucas S."/>
            <person name="Lapidus A."/>
            <person name="Glavina del Rio T."/>
            <person name="Dalin E."/>
            <person name="Tice H."/>
            <person name="Pitluck S."/>
            <person name="Chain P."/>
            <person name="Malfatti S."/>
            <person name="Shin M."/>
            <person name="Vergez L."/>
            <person name="Lang D."/>
            <person name="Schmutz J."/>
            <person name="Larimer F."/>
            <person name="Land M."/>
            <person name="Hauser L."/>
            <person name="Kyrpides N."/>
            <person name="Lykidis A."/>
            <person name="Ramette A."/>
            <person name="Konstantinidis K."/>
            <person name="Tiedje J."/>
            <person name="Richardson P."/>
        </authorList>
    </citation>
    <scope>NUCLEOTIDE SEQUENCE [LARGE SCALE GENOMIC DNA]</scope>
    <source>
        <strain evidence="13">MC40-6</strain>
    </source>
</reference>
<dbReference type="PANTHER" id="PTHR30460:SF0">
    <property type="entry name" value="MODERATE CONDUCTANCE MECHANOSENSITIVE CHANNEL YBIO"/>
    <property type="match status" value="1"/>
</dbReference>
<accession>B1Z1I3</accession>
<evidence type="ECO:0000256" key="6">
    <source>
        <dbReference type="ARBA" id="ARBA00023136"/>
    </source>
</evidence>
<feature type="transmembrane region" description="Helical" evidence="8">
    <location>
        <begin position="645"/>
        <end position="665"/>
    </location>
</feature>
<feature type="domain" description="Mechanosensitive ion channel MscS" evidence="9">
    <location>
        <begin position="670"/>
        <end position="733"/>
    </location>
</feature>
<feature type="domain" description="Moderate conductance mechanosensitive channel YbiO-like transmembrane helix 1" evidence="11">
    <location>
        <begin position="493"/>
        <end position="564"/>
    </location>
</feature>
<dbReference type="InterPro" id="IPR011014">
    <property type="entry name" value="MscS_channel_TM-2"/>
</dbReference>
<feature type="transmembrane region" description="Helical" evidence="8">
    <location>
        <begin position="450"/>
        <end position="475"/>
    </location>
</feature>
<feature type="transmembrane region" description="Helical" evidence="8">
    <location>
        <begin position="336"/>
        <end position="359"/>
    </location>
</feature>
<feature type="transmembrane region" description="Helical" evidence="8">
    <location>
        <begin position="536"/>
        <end position="557"/>
    </location>
</feature>
<evidence type="ECO:0000259" key="11">
    <source>
        <dbReference type="Pfam" id="PF25392"/>
    </source>
</evidence>
<sequence length="871" mass="93125">MQHARCGMPESNIHRRNYSAALAIMLTSVHRPDRRATLRRAPARLLMRHFLLGWLLAAVVSAAHAAAPAHAAASAASGAVPALTPQQAQQALSVLQNPREREQVETTLRAIAAVGVLSTPALPTSGAAPASAASAAAAPAALTTNGLASLVVRQGSRWAAQIGGALRESLSSLLDVGSVGNWWHERLVRADARADLTRALGIILAVLVPAFVIEWFARRLLRRALAALSARRAESSRVAEDEPAEPAEPAGSEPPGPDDHAPPASTVDAAARADGTGRPDTLSQGRGHARRNTTLLRRMPRALISLALRVVPLLVFVGVASLTMSLLDDAGTPTEIALESLIDIYVICRLVTIVSRLFFQPDAPQLRLLHISDAWAAFAQRSIARIAIVLGACTAAVELAGSFGLSDAGHVALLKAVALVGHLMISALILRCRQPVAARIRAAGDERPAFAVIGNALADAWAPVAVFVVMALWFVWALDVHNGYRVLITLGGRSIAVMVGMRIVSIVVFGALARLFQRRDDDRTLVHLHAYRYYPLMRQIVSAVIAVVTVVLLLQTWGVPIFHAFETGTIGHRLASALITIAIAAVVALLVWEAANIAIERRLQLWTREGNLVRAARLRTLLPMLRSLLFILIALVVVLTGLSEIGVNIGPLLAGASIFGVALGFGSQKLVQDFITGIFLLMENAMQVGDWVTLAGVSGTVEYLSIRTVRLRAGDGSLYTIPFSSVTTVNNTNRGLGNAAVKVSIAYGQDIDLAIATLKEIGAALRDDPNYKDGILSDFSYWGIDQVDGAMIALAGQIQCKDSARWGVQREFNRRIAVMFRERGIRIANPQRSLVAYDEGSRPVGPEYDGDAADMPAADTRPAPPPERKPN</sequence>
<comment type="similarity">
    <text evidence="2">Belongs to the MscS (TC 1.A.23) family.</text>
</comment>
<dbReference type="GO" id="GO:0005886">
    <property type="term" value="C:plasma membrane"/>
    <property type="evidence" value="ECO:0007669"/>
    <property type="project" value="UniProtKB-SubCell"/>
</dbReference>
<proteinExistence type="inferred from homology"/>
<evidence type="ECO:0000256" key="3">
    <source>
        <dbReference type="ARBA" id="ARBA00022475"/>
    </source>
</evidence>
<feature type="region of interest" description="Disordered" evidence="7">
    <location>
        <begin position="235"/>
        <end position="290"/>
    </location>
</feature>
<dbReference type="KEGG" id="bac:BamMC406_3797"/>
<dbReference type="Proteomes" id="UP000001680">
    <property type="component" value="Chromosome 2"/>
</dbReference>
<evidence type="ECO:0000313" key="12">
    <source>
        <dbReference type="EMBL" id="ACB66264.1"/>
    </source>
</evidence>
<dbReference type="SUPFAM" id="SSF50182">
    <property type="entry name" value="Sm-like ribonucleoproteins"/>
    <property type="match status" value="1"/>
</dbReference>
<evidence type="ECO:0000256" key="4">
    <source>
        <dbReference type="ARBA" id="ARBA00022692"/>
    </source>
</evidence>
<evidence type="ECO:0000313" key="13">
    <source>
        <dbReference type="Proteomes" id="UP000001680"/>
    </source>
</evidence>
<keyword evidence="3" id="KW-1003">Cell membrane</keyword>
<keyword evidence="6 8" id="KW-0472">Membrane</keyword>
<evidence type="ECO:0000256" key="1">
    <source>
        <dbReference type="ARBA" id="ARBA00004651"/>
    </source>
</evidence>
<name>B1Z1I3_BURA4</name>
<dbReference type="InterPro" id="IPR006685">
    <property type="entry name" value="MscS_channel_2nd"/>
</dbReference>
<organism evidence="12 13">
    <name type="scientific">Burkholderia ambifaria (strain MC40-6)</name>
    <dbReference type="NCBI Taxonomy" id="398577"/>
    <lineage>
        <taxon>Bacteria</taxon>
        <taxon>Pseudomonadati</taxon>
        <taxon>Pseudomonadota</taxon>
        <taxon>Betaproteobacteria</taxon>
        <taxon>Burkholderiales</taxon>
        <taxon>Burkholderiaceae</taxon>
        <taxon>Burkholderia</taxon>
        <taxon>Burkholderia cepacia complex</taxon>
    </lineage>
</organism>
<evidence type="ECO:0000256" key="7">
    <source>
        <dbReference type="SAM" id="MobiDB-lite"/>
    </source>
</evidence>
<feature type="domain" description="Mechanosensitive ion channel transmembrane helices 2/3" evidence="10">
    <location>
        <begin position="628"/>
        <end position="668"/>
    </location>
</feature>
<keyword evidence="4 8" id="KW-0812">Transmembrane</keyword>